<dbReference type="EMBL" id="CAJJDM010000102">
    <property type="protein sequence ID" value="CAD8095706.1"/>
    <property type="molecule type" value="Genomic_DNA"/>
</dbReference>
<gene>
    <name evidence="1" type="ORF">PPRIM_AZ9-3.1.T0990111</name>
</gene>
<protein>
    <submittedName>
        <fullName evidence="1">Uncharacterized protein</fullName>
    </submittedName>
</protein>
<evidence type="ECO:0000313" key="2">
    <source>
        <dbReference type="Proteomes" id="UP000688137"/>
    </source>
</evidence>
<proteinExistence type="predicted"/>
<organism evidence="1 2">
    <name type="scientific">Paramecium primaurelia</name>
    <dbReference type="NCBI Taxonomy" id="5886"/>
    <lineage>
        <taxon>Eukaryota</taxon>
        <taxon>Sar</taxon>
        <taxon>Alveolata</taxon>
        <taxon>Ciliophora</taxon>
        <taxon>Intramacronucleata</taxon>
        <taxon>Oligohymenophorea</taxon>
        <taxon>Peniculida</taxon>
        <taxon>Parameciidae</taxon>
        <taxon>Paramecium</taxon>
    </lineage>
</organism>
<dbReference type="Proteomes" id="UP000688137">
    <property type="component" value="Unassembled WGS sequence"/>
</dbReference>
<name>A0A8S1NZQ2_PARPR</name>
<dbReference type="AlphaFoldDB" id="A0A8S1NZQ2"/>
<sequence>MINKQSKGYHLSLSKSDDLLFVHDVDQEKQQNFRESQLRKNSLHNFVLQIPKRITSWKELAQFYYIQKKQNWCMYFFFKLQSYQEKNSNSNFIIQVQCLYDRIHNLKIKNFIGIKYINLYWVQQLKKFISLRISINPVLAQRFRKVIYNRLFLYKLMKNNKLNSYEVEETRYRINKLIEYK</sequence>
<accession>A0A8S1NZQ2</accession>
<comment type="caution">
    <text evidence="1">The sequence shown here is derived from an EMBL/GenBank/DDBJ whole genome shotgun (WGS) entry which is preliminary data.</text>
</comment>
<keyword evidence="2" id="KW-1185">Reference proteome</keyword>
<evidence type="ECO:0000313" key="1">
    <source>
        <dbReference type="EMBL" id="CAD8095706.1"/>
    </source>
</evidence>
<reference evidence="1" key="1">
    <citation type="submission" date="2021-01" db="EMBL/GenBank/DDBJ databases">
        <authorList>
            <consortium name="Genoscope - CEA"/>
            <person name="William W."/>
        </authorList>
    </citation>
    <scope>NUCLEOTIDE SEQUENCE</scope>
</reference>